<dbReference type="OrthoDB" id="5505487at2"/>
<dbReference type="InterPro" id="IPR018490">
    <property type="entry name" value="cNMP-bd_dom_sf"/>
</dbReference>
<dbReference type="Gene3D" id="2.60.120.10">
    <property type="entry name" value="Jelly Rolls"/>
    <property type="match status" value="1"/>
</dbReference>
<reference evidence="2 3" key="1">
    <citation type="journal article" date="2013" name="Genome Announc.">
        <title>Draft genome sequences for three mercury-methylating, sulfate-reducing bacteria.</title>
        <authorList>
            <person name="Brown S.D."/>
            <person name="Hurt R.A.Jr."/>
            <person name="Gilmour C.C."/>
            <person name="Elias D.A."/>
        </authorList>
    </citation>
    <scope>NUCLEOTIDE SEQUENCE [LARGE SCALE GENOMIC DNA]</scope>
    <source>
        <strain evidence="2 3">DSM 2059</strain>
    </source>
</reference>
<evidence type="ECO:0000313" key="3">
    <source>
        <dbReference type="Proteomes" id="UP000014977"/>
    </source>
</evidence>
<dbReference type="EMBL" id="ATHJ01000094">
    <property type="protein sequence ID" value="EPR38903.1"/>
    <property type="molecule type" value="Genomic_DNA"/>
</dbReference>
<organism evidence="2 3">
    <name type="scientific">Desulfococcus multivorans DSM 2059</name>
    <dbReference type="NCBI Taxonomy" id="1121405"/>
    <lineage>
        <taxon>Bacteria</taxon>
        <taxon>Pseudomonadati</taxon>
        <taxon>Thermodesulfobacteriota</taxon>
        <taxon>Desulfobacteria</taxon>
        <taxon>Desulfobacterales</taxon>
        <taxon>Desulfococcaceae</taxon>
        <taxon>Desulfococcus</taxon>
    </lineage>
</organism>
<comment type="caution">
    <text evidence="2">The sequence shown here is derived from an EMBL/GenBank/DDBJ whole genome shotgun (WGS) entry which is preliminary data.</text>
</comment>
<evidence type="ECO:0000259" key="1">
    <source>
        <dbReference type="PROSITE" id="PS50042"/>
    </source>
</evidence>
<dbReference type="CDD" id="cd00038">
    <property type="entry name" value="CAP_ED"/>
    <property type="match status" value="1"/>
</dbReference>
<gene>
    <name evidence="2" type="ORF">dsmv_0313</name>
</gene>
<proteinExistence type="predicted"/>
<dbReference type="SMART" id="SM00100">
    <property type="entry name" value="cNMP"/>
    <property type="match status" value="1"/>
</dbReference>
<dbReference type="SUPFAM" id="SSF51206">
    <property type="entry name" value="cAMP-binding domain-like"/>
    <property type="match status" value="1"/>
</dbReference>
<dbReference type="Proteomes" id="UP000014977">
    <property type="component" value="Unassembled WGS sequence"/>
</dbReference>
<dbReference type="InterPro" id="IPR000595">
    <property type="entry name" value="cNMP-bd_dom"/>
</dbReference>
<dbReference type="STRING" id="897.B2D07_05065"/>
<accession>S7V2L9</accession>
<name>S7V2L9_DESML</name>
<dbReference type="Pfam" id="PF00027">
    <property type="entry name" value="cNMP_binding"/>
    <property type="match status" value="1"/>
</dbReference>
<dbReference type="eggNOG" id="COG0664">
    <property type="taxonomic scope" value="Bacteria"/>
</dbReference>
<dbReference type="AlphaFoldDB" id="S7V2L9"/>
<dbReference type="RefSeq" id="WP_020876975.1">
    <property type="nucleotide sequence ID" value="NZ_ATHJ01000094.1"/>
</dbReference>
<protein>
    <submittedName>
        <fullName evidence="2">Putative transcriptional regulator, Crp/Fnr family</fullName>
    </submittedName>
</protein>
<keyword evidence="3" id="KW-1185">Reference proteome</keyword>
<dbReference type="PROSITE" id="PS50042">
    <property type="entry name" value="CNMP_BINDING_3"/>
    <property type="match status" value="1"/>
</dbReference>
<evidence type="ECO:0000313" key="2">
    <source>
        <dbReference type="EMBL" id="EPR38903.1"/>
    </source>
</evidence>
<dbReference type="InterPro" id="IPR014710">
    <property type="entry name" value="RmlC-like_jellyroll"/>
</dbReference>
<sequence>MAVDLNLLEQLEMFEGLEHGDLEMVKALFNSIRVREGELLTRRGDPAQNFYIILSGNFMISFKDGKAFTLHEKGDVIGMSTMLEPFDYRGTTLALTDGEVLMAAGDKFNELLRGNARLSETIMRRLNDVIAQRRPFFNDEGASSDADSIAPEV</sequence>
<feature type="domain" description="Cyclic nucleotide-binding" evidence="1">
    <location>
        <begin position="13"/>
        <end position="129"/>
    </location>
</feature>